<feature type="compositionally biased region" description="Polar residues" evidence="1">
    <location>
        <begin position="128"/>
        <end position="156"/>
    </location>
</feature>
<sequence length="175" mass="19016">MIGTAHTWHTFHKIPDRLQISGRVDGGGGLRVEEEEDLNHEAPSSPLTEYSYSDEPSKPAPSKPAHSKKCTKKLPQPPPPPPPPKCLRHSQPNPQIPALISQASRQACVVCDVYWQCSLNHNPEAISIPQNDNGPSNTNQPEESAQTPVKQLTNTLAGPKSVRMSPTPTPTPGFD</sequence>
<dbReference type="Proteomes" id="UP000235388">
    <property type="component" value="Unassembled WGS sequence"/>
</dbReference>
<organism evidence="2 3">
    <name type="scientific">Puccinia coronata f. sp. avenae</name>
    <dbReference type="NCBI Taxonomy" id="200324"/>
    <lineage>
        <taxon>Eukaryota</taxon>
        <taxon>Fungi</taxon>
        <taxon>Dikarya</taxon>
        <taxon>Basidiomycota</taxon>
        <taxon>Pucciniomycotina</taxon>
        <taxon>Pucciniomycetes</taxon>
        <taxon>Pucciniales</taxon>
        <taxon>Pucciniaceae</taxon>
        <taxon>Puccinia</taxon>
    </lineage>
</organism>
<feature type="region of interest" description="Disordered" evidence="1">
    <location>
        <begin position="19"/>
        <end position="98"/>
    </location>
</feature>
<accession>A0A2N5UMW9</accession>
<evidence type="ECO:0000313" key="3">
    <source>
        <dbReference type="Proteomes" id="UP000235388"/>
    </source>
</evidence>
<name>A0A2N5UMW9_9BASI</name>
<evidence type="ECO:0000313" key="2">
    <source>
        <dbReference type="EMBL" id="PLW39120.1"/>
    </source>
</evidence>
<reference evidence="2 3" key="1">
    <citation type="submission" date="2017-11" db="EMBL/GenBank/DDBJ databases">
        <title>De novo assembly and phasing of dikaryotic genomes from two isolates of Puccinia coronata f. sp. avenae, the causal agent of oat crown rust.</title>
        <authorList>
            <person name="Miller M.E."/>
            <person name="Zhang Y."/>
            <person name="Omidvar V."/>
            <person name="Sperschneider J."/>
            <person name="Schwessinger B."/>
            <person name="Raley C."/>
            <person name="Palmer J.M."/>
            <person name="Garnica D."/>
            <person name="Upadhyaya N."/>
            <person name="Rathjen J."/>
            <person name="Taylor J.M."/>
            <person name="Park R.F."/>
            <person name="Dodds P.N."/>
            <person name="Hirsch C.D."/>
            <person name="Kianian S.F."/>
            <person name="Figueroa M."/>
        </authorList>
    </citation>
    <scope>NUCLEOTIDE SEQUENCE [LARGE SCALE GENOMIC DNA]</scope>
    <source>
        <strain evidence="2">12NC29</strain>
    </source>
</reference>
<keyword evidence="3" id="KW-1185">Reference proteome</keyword>
<protein>
    <submittedName>
        <fullName evidence="2">Uncharacterized protein</fullName>
    </submittedName>
</protein>
<feature type="region of interest" description="Disordered" evidence="1">
    <location>
        <begin position="125"/>
        <end position="175"/>
    </location>
</feature>
<dbReference type="EMBL" id="PGCJ01000198">
    <property type="protein sequence ID" value="PLW39120.1"/>
    <property type="molecule type" value="Genomic_DNA"/>
</dbReference>
<gene>
    <name evidence="2" type="ORF">PCANC_12603</name>
</gene>
<comment type="caution">
    <text evidence="2">The sequence shown here is derived from an EMBL/GenBank/DDBJ whole genome shotgun (WGS) entry which is preliminary data.</text>
</comment>
<evidence type="ECO:0000256" key="1">
    <source>
        <dbReference type="SAM" id="MobiDB-lite"/>
    </source>
</evidence>
<dbReference type="AlphaFoldDB" id="A0A2N5UMW9"/>
<proteinExistence type="predicted"/>
<feature type="compositionally biased region" description="Pro residues" evidence="1">
    <location>
        <begin position="75"/>
        <end position="85"/>
    </location>
</feature>